<evidence type="ECO:0000259" key="1">
    <source>
        <dbReference type="PROSITE" id="PS51819"/>
    </source>
</evidence>
<reference evidence="2" key="1">
    <citation type="submission" date="2018-05" db="EMBL/GenBank/DDBJ databases">
        <authorList>
            <person name="Lanie J.A."/>
            <person name="Ng W.-L."/>
            <person name="Kazmierczak K.M."/>
            <person name="Andrzejewski T.M."/>
            <person name="Davidsen T.M."/>
            <person name="Wayne K.J."/>
            <person name="Tettelin H."/>
            <person name="Glass J.I."/>
            <person name="Rusch D."/>
            <person name="Podicherti R."/>
            <person name="Tsui H.-C.T."/>
            <person name="Winkler M.E."/>
        </authorList>
    </citation>
    <scope>NUCLEOTIDE SEQUENCE</scope>
</reference>
<proteinExistence type="predicted"/>
<evidence type="ECO:0000313" key="2">
    <source>
        <dbReference type="EMBL" id="SVB85212.1"/>
    </source>
</evidence>
<protein>
    <recommendedName>
        <fullName evidence="1">VOC domain-containing protein</fullName>
    </recommendedName>
</protein>
<organism evidence="2">
    <name type="scientific">marine metagenome</name>
    <dbReference type="NCBI Taxonomy" id="408172"/>
    <lineage>
        <taxon>unclassified sequences</taxon>
        <taxon>metagenomes</taxon>
        <taxon>ecological metagenomes</taxon>
    </lineage>
</organism>
<dbReference type="Gene3D" id="3.10.180.10">
    <property type="entry name" value="2,3-Dihydroxybiphenyl 1,2-Dioxygenase, domain 1"/>
    <property type="match status" value="1"/>
</dbReference>
<dbReference type="Pfam" id="PF00903">
    <property type="entry name" value="Glyoxalase"/>
    <property type="match status" value="1"/>
</dbReference>
<dbReference type="EMBL" id="UINC01060573">
    <property type="protein sequence ID" value="SVB85212.1"/>
    <property type="molecule type" value="Genomic_DNA"/>
</dbReference>
<dbReference type="AlphaFoldDB" id="A0A382HDG7"/>
<dbReference type="InterPro" id="IPR037523">
    <property type="entry name" value="VOC_core"/>
</dbReference>
<name>A0A382HDG7_9ZZZZ</name>
<dbReference type="PANTHER" id="PTHR46142">
    <property type="match status" value="1"/>
</dbReference>
<gene>
    <name evidence="2" type="ORF">METZ01_LOCUS238066</name>
</gene>
<dbReference type="InterPro" id="IPR029068">
    <property type="entry name" value="Glyas_Bleomycin-R_OHBP_Dase"/>
</dbReference>
<dbReference type="InterPro" id="IPR004360">
    <property type="entry name" value="Glyas_Fos-R_dOase_dom"/>
</dbReference>
<dbReference type="PANTHER" id="PTHR46142:SF3">
    <property type="entry name" value="F18B13.24 PROTEIN"/>
    <property type="match status" value="1"/>
</dbReference>
<sequence length="138" mass="15468">MKNIPEFSWIGCMHEGIPVATENLDACIKFYLEVLGLKLLARPKTLDQFGPGAWLGDENNTVQFHLIANNKISLPGKEAQIDPMSRHTAWKIKDVDAFRDRLSALKIEFKEISSLLGAAQIFVLDPQGFTWEFQGPAP</sequence>
<feature type="domain" description="VOC" evidence="1">
    <location>
        <begin position="13"/>
        <end position="136"/>
    </location>
</feature>
<accession>A0A382HDG7</accession>
<dbReference type="SUPFAM" id="SSF54593">
    <property type="entry name" value="Glyoxalase/Bleomycin resistance protein/Dihydroxybiphenyl dioxygenase"/>
    <property type="match status" value="1"/>
</dbReference>
<dbReference type="PROSITE" id="PS51819">
    <property type="entry name" value="VOC"/>
    <property type="match status" value="1"/>
</dbReference>